<keyword evidence="2" id="KW-0472">Membrane</keyword>
<evidence type="ECO:0000256" key="3">
    <source>
        <dbReference type="SAM" id="SignalP"/>
    </source>
</evidence>
<evidence type="ECO:0000256" key="1">
    <source>
        <dbReference type="SAM" id="MobiDB-lite"/>
    </source>
</evidence>
<keyword evidence="5" id="KW-1185">Reference proteome</keyword>
<sequence>MKRQMRLQFTIVSCLTVLTTAHQDYEDNLTKLWSLSSTSNSDGSAVVNVTSASIVIQPTNYGRAQIVSSRQTKDLKGTPPDYKYAFRSRAIPLQEEQLQLENNVYYSRNNVNIHNNKYKPEVYPGNYFQIAKDKRSNDNMVKDSPPNEVTFHPRAIPIIRDPELQGRSLYFDEEPIIEKPEGFSETATSRRSLSYVLGAEDDDEEPEEEDELADELGEEEDENKNTYSFSGKYKKKLGKKAKKITKYMMPLLLAYKLKYLALVPVMIAGLVLLVGATGLAGFFFALFAAVMGLQKGGY</sequence>
<feature type="compositionally biased region" description="Acidic residues" evidence="1">
    <location>
        <begin position="199"/>
        <end position="222"/>
    </location>
</feature>
<feature type="chain" id="PRO_5043718368" evidence="3">
    <location>
        <begin position="22"/>
        <end position="298"/>
    </location>
</feature>
<organism evidence="4 5">
    <name type="scientific">Parnassius mnemosyne</name>
    <name type="common">clouded apollo</name>
    <dbReference type="NCBI Taxonomy" id="213953"/>
    <lineage>
        <taxon>Eukaryota</taxon>
        <taxon>Metazoa</taxon>
        <taxon>Ecdysozoa</taxon>
        <taxon>Arthropoda</taxon>
        <taxon>Hexapoda</taxon>
        <taxon>Insecta</taxon>
        <taxon>Pterygota</taxon>
        <taxon>Neoptera</taxon>
        <taxon>Endopterygota</taxon>
        <taxon>Lepidoptera</taxon>
        <taxon>Glossata</taxon>
        <taxon>Ditrysia</taxon>
        <taxon>Papilionoidea</taxon>
        <taxon>Papilionidae</taxon>
        <taxon>Parnassiinae</taxon>
        <taxon>Parnassini</taxon>
        <taxon>Parnassius</taxon>
        <taxon>Driopa</taxon>
    </lineage>
</organism>
<comment type="caution">
    <text evidence="4">The sequence shown here is derived from an EMBL/GenBank/DDBJ whole genome shotgun (WGS) entry which is preliminary data.</text>
</comment>
<gene>
    <name evidence="4" type="ORF">PARMNEM_LOCUS13948</name>
</gene>
<proteinExistence type="predicted"/>
<dbReference type="InterPro" id="IPR012464">
    <property type="entry name" value="DUF1676"/>
</dbReference>
<protein>
    <submittedName>
        <fullName evidence="4">Uncharacterized protein</fullName>
    </submittedName>
</protein>
<evidence type="ECO:0000313" key="5">
    <source>
        <dbReference type="Proteomes" id="UP001314205"/>
    </source>
</evidence>
<keyword evidence="2" id="KW-1133">Transmembrane helix</keyword>
<dbReference type="EMBL" id="CAVLGL010000090">
    <property type="protein sequence ID" value="CAK1594294.1"/>
    <property type="molecule type" value="Genomic_DNA"/>
</dbReference>
<evidence type="ECO:0000313" key="4">
    <source>
        <dbReference type="EMBL" id="CAK1594294.1"/>
    </source>
</evidence>
<feature type="region of interest" description="Disordered" evidence="1">
    <location>
        <begin position="197"/>
        <end position="225"/>
    </location>
</feature>
<evidence type="ECO:0000256" key="2">
    <source>
        <dbReference type="SAM" id="Phobius"/>
    </source>
</evidence>
<dbReference type="Pfam" id="PF07898">
    <property type="entry name" value="DUF1676"/>
    <property type="match status" value="1"/>
</dbReference>
<keyword evidence="2" id="KW-0812">Transmembrane</keyword>
<feature type="transmembrane region" description="Helical" evidence="2">
    <location>
        <begin position="259"/>
        <end position="290"/>
    </location>
</feature>
<feature type="signal peptide" evidence="3">
    <location>
        <begin position="1"/>
        <end position="21"/>
    </location>
</feature>
<reference evidence="4 5" key="1">
    <citation type="submission" date="2023-11" db="EMBL/GenBank/DDBJ databases">
        <authorList>
            <person name="Hedman E."/>
            <person name="Englund M."/>
            <person name="Stromberg M."/>
            <person name="Nyberg Akerstrom W."/>
            <person name="Nylinder S."/>
            <person name="Jareborg N."/>
            <person name="Kallberg Y."/>
            <person name="Kronander E."/>
        </authorList>
    </citation>
    <scope>NUCLEOTIDE SEQUENCE [LARGE SCALE GENOMIC DNA]</scope>
</reference>
<accession>A0AAV1LJS6</accession>
<keyword evidence="3" id="KW-0732">Signal</keyword>
<name>A0AAV1LJS6_9NEOP</name>
<dbReference type="Proteomes" id="UP001314205">
    <property type="component" value="Unassembled WGS sequence"/>
</dbReference>
<dbReference type="AlphaFoldDB" id="A0AAV1LJS6"/>